<accession>A0A1Q9AIG6</accession>
<evidence type="ECO:0000256" key="1">
    <source>
        <dbReference type="SAM" id="MobiDB-lite"/>
    </source>
</evidence>
<organism evidence="2 4">
    <name type="scientific">Xaviernesmea rhizosphaerae</name>
    <dbReference type="NCBI Taxonomy" id="1672749"/>
    <lineage>
        <taxon>Bacteria</taxon>
        <taxon>Pseudomonadati</taxon>
        <taxon>Pseudomonadota</taxon>
        <taxon>Alphaproteobacteria</taxon>
        <taxon>Hyphomicrobiales</taxon>
        <taxon>Rhizobiaceae</taxon>
        <taxon>Rhizobium/Agrobacterium group</taxon>
        <taxon>Xaviernesmea</taxon>
    </lineage>
</organism>
<comment type="caution">
    <text evidence="2">The sequence shown here is derived from an EMBL/GenBank/DDBJ whole genome shotgun (WGS) entry which is preliminary data.</text>
</comment>
<evidence type="ECO:0000313" key="5">
    <source>
        <dbReference type="Proteomes" id="UP000192652"/>
    </source>
</evidence>
<keyword evidence="5" id="KW-1185">Reference proteome</keyword>
<evidence type="ECO:0000313" key="4">
    <source>
        <dbReference type="Proteomes" id="UP000186143"/>
    </source>
</evidence>
<protein>
    <submittedName>
        <fullName evidence="2">Uncharacterized protein</fullName>
    </submittedName>
</protein>
<dbReference type="EMBL" id="MKIO01000030">
    <property type="protein sequence ID" value="OLP55051.1"/>
    <property type="molecule type" value="Genomic_DNA"/>
</dbReference>
<dbReference type="RefSeq" id="WP_075635089.1">
    <property type="nucleotide sequence ID" value="NZ_MKIO01000030.1"/>
</dbReference>
<dbReference type="EMBL" id="MSPX01000011">
    <property type="protein sequence ID" value="OQP85779.1"/>
    <property type="molecule type" value="Genomic_DNA"/>
</dbReference>
<sequence length="62" mass="6977">MTDSLSPDLEKALDAFRADHPQLTDRQAALTEILTRYFSANGYLPSHQEGKRPEELDATNDD</sequence>
<reference evidence="2 4" key="1">
    <citation type="submission" date="2016-09" db="EMBL/GenBank/DDBJ databases">
        <title>Rhizobium sp. nov., a novel species isolated from the rice rhizosphere.</title>
        <authorList>
            <person name="Zhao J."/>
            <person name="Zhang X."/>
        </authorList>
    </citation>
    <scope>NUCLEOTIDE SEQUENCE [LARGE SCALE GENOMIC DNA]</scope>
    <source>
        <strain evidence="2 4">MH17</strain>
    </source>
</reference>
<dbReference type="OrthoDB" id="8372826at2"/>
<reference evidence="3 5" key="3">
    <citation type="journal article" date="2017" name="Antonie Van Leeuwenhoek">
        <title>Rhizobium rhizosphaerae sp. nov., a novel species isolated from rice rhizosphere.</title>
        <authorList>
            <person name="Zhao J.J."/>
            <person name="Zhang J."/>
            <person name="Zhang R.J."/>
            <person name="Zhang C.W."/>
            <person name="Yin H.Q."/>
            <person name="Zhang X.X."/>
        </authorList>
    </citation>
    <scope>NUCLEOTIDE SEQUENCE [LARGE SCALE GENOMIC DNA]</scope>
    <source>
        <strain evidence="3 5">RD15</strain>
    </source>
</reference>
<name>A0A1Q9AIG6_9HYPH</name>
<evidence type="ECO:0000313" key="2">
    <source>
        <dbReference type="EMBL" id="OLP55051.1"/>
    </source>
</evidence>
<reference evidence="3" key="2">
    <citation type="submission" date="2016-12" db="EMBL/GenBank/DDBJ databases">
        <authorList>
            <person name="Zhang X."/>
            <person name="Zhao J."/>
        </authorList>
    </citation>
    <scope>NUCLEOTIDE SEQUENCE</scope>
    <source>
        <strain evidence="3">RD15</strain>
    </source>
</reference>
<dbReference type="STRING" id="1672749.BJF92_16770"/>
<dbReference type="AlphaFoldDB" id="A0A1Q9AIG6"/>
<dbReference type="Proteomes" id="UP000186143">
    <property type="component" value="Unassembled WGS sequence"/>
</dbReference>
<gene>
    <name evidence="2" type="ORF">BJF92_16770</name>
    <name evidence="3" type="ORF">BTR14_13415</name>
</gene>
<feature type="region of interest" description="Disordered" evidence="1">
    <location>
        <begin position="43"/>
        <end position="62"/>
    </location>
</feature>
<evidence type="ECO:0000313" key="3">
    <source>
        <dbReference type="EMBL" id="OQP85779.1"/>
    </source>
</evidence>
<proteinExistence type="predicted"/>
<dbReference type="Proteomes" id="UP000192652">
    <property type="component" value="Unassembled WGS sequence"/>
</dbReference>